<comment type="caution">
    <text evidence="9">The sequence shown here is derived from an EMBL/GenBank/DDBJ whole genome shotgun (WGS) entry which is preliminary data.</text>
</comment>
<dbReference type="InterPro" id="IPR006657">
    <property type="entry name" value="MoPterin_dinucl-bd_dom"/>
</dbReference>
<dbReference type="Proteomes" id="UP001413721">
    <property type="component" value="Unassembled WGS sequence"/>
</dbReference>
<evidence type="ECO:0000259" key="7">
    <source>
        <dbReference type="Pfam" id="PF00384"/>
    </source>
</evidence>
<keyword evidence="5" id="KW-0560">Oxidoreductase</keyword>
<evidence type="ECO:0000313" key="9">
    <source>
        <dbReference type="EMBL" id="MEN2990139.1"/>
    </source>
</evidence>
<dbReference type="Pfam" id="PF00384">
    <property type="entry name" value="Molybdopterin"/>
    <property type="match status" value="1"/>
</dbReference>
<protein>
    <submittedName>
        <fullName evidence="9">Molybdopterin-dependent oxidoreductase</fullName>
    </submittedName>
</protein>
<dbReference type="Pfam" id="PF01568">
    <property type="entry name" value="Molydop_binding"/>
    <property type="match status" value="1"/>
</dbReference>
<dbReference type="EMBL" id="JBBKTW010000006">
    <property type="protein sequence ID" value="MEN2990139.1"/>
    <property type="molecule type" value="Genomic_DNA"/>
</dbReference>
<dbReference type="Gene3D" id="3.40.228.10">
    <property type="entry name" value="Dimethylsulfoxide Reductase, domain 2"/>
    <property type="match status" value="1"/>
</dbReference>
<dbReference type="SUPFAM" id="SSF53706">
    <property type="entry name" value="Formate dehydrogenase/DMSO reductase, domains 1-3"/>
    <property type="match status" value="1"/>
</dbReference>
<evidence type="ECO:0000256" key="4">
    <source>
        <dbReference type="ARBA" id="ARBA00022723"/>
    </source>
</evidence>
<comment type="cofactor">
    <cofactor evidence="1">
        <name>Mo-bis(molybdopterin guanine dinucleotide)</name>
        <dbReference type="ChEBI" id="CHEBI:60539"/>
    </cofactor>
</comment>
<proteinExistence type="inferred from homology"/>
<comment type="similarity">
    <text evidence="2">Belongs to the prokaryotic molybdopterin-containing oxidoreductase family.</text>
</comment>
<gene>
    <name evidence="9" type="ORF">WG926_17605</name>
</gene>
<keyword evidence="4" id="KW-0479">Metal-binding</keyword>
<feature type="compositionally biased region" description="Basic and acidic residues" evidence="6">
    <location>
        <begin position="810"/>
        <end position="819"/>
    </location>
</feature>
<keyword evidence="3" id="KW-0500">Molybdenum</keyword>
<dbReference type="InterPro" id="IPR050612">
    <property type="entry name" value="Prok_Mopterin_Oxidored"/>
</dbReference>
<dbReference type="Gene3D" id="3.40.50.740">
    <property type="match status" value="1"/>
</dbReference>
<dbReference type="RefSeq" id="WP_345935920.1">
    <property type="nucleotide sequence ID" value="NZ_JBBKTV010000017.1"/>
</dbReference>
<dbReference type="InterPro" id="IPR006656">
    <property type="entry name" value="Mopterin_OxRdtase"/>
</dbReference>
<sequence length="819" mass="86153">MTDSSGTDIVPAWVMTHFGPYRVRPATAHAPLALEPDPADPAPTILGTALAGPDHAVRIRRPAARAGWLKAMEAGPAADGRRANDHRGRRGAEPFVQLPWDEALDLAAVELARIRRTHGPTAIYGGSYGWGSAGWFNRARVHLHRLLGAAGGFTMGTGTYSHGAAERMIPHVLGMDFAAAAAAAPDWDQIANRTGLILSFGGMPLKNAQLDWGGVASHRVGAALDQGFARGMRMVTVAPVADDAAAQGKAAWQPIRPGTDTALILALLHELDAHGLIDEPALVRLTSGWPVLRRHLRGQDGTPPKTSDWAAAITGIPAGIITALAPQLADEAAAPDGRVLIAMAWAVQRHQHGEMAVWAAIALAAALGQIGLDGGGVGIGYGAGGGFGMPQNGRRPGLIGPLPNPAGMEIPVSRFADALLDPGRRIIHDGRHITLPEIRLVWWAGGNPFHHHQDINRLRRAWARPDTIIVQDMAWTSAATHADLVLPATGPLERADIGGGLHGPTIIAMQPRHPPVGEARDDHAILAAIADRLGCRDAFDGGETAAAALERLWADYRAADVSLPDLATLRALGRIDPAPLHAPAGIRAGRLARFRADPATAPLNTPDGRIMLACDAIAAMGLASHPVFTPPDEWLGAAGAVARFPLHLLSPQPATRLHSQMDHAGPSADAKLDGRERIDMHADDAAARGIADGDCVMVFNDRGACLAAARICPTIMAGVVALPTGAWYDPAPADTGPAGTDARGRPVCRHGNPNLLTPDTGTSPIAQAPSAQSCLVEIRRIAPEMARRLAPDPYRIPVLIDRPTPFPGRDLPRPSDPRA</sequence>
<dbReference type="Gene3D" id="2.40.40.20">
    <property type="match status" value="1"/>
</dbReference>
<evidence type="ECO:0000256" key="3">
    <source>
        <dbReference type="ARBA" id="ARBA00022505"/>
    </source>
</evidence>
<dbReference type="InterPro" id="IPR009010">
    <property type="entry name" value="Asp_de-COase-like_dom_sf"/>
</dbReference>
<dbReference type="SUPFAM" id="SSF50692">
    <property type="entry name" value="ADC-like"/>
    <property type="match status" value="1"/>
</dbReference>
<keyword evidence="10" id="KW-1185">Reference proteome</keyword>
<accession>A0ABU9YMV6</accession>
<feature type="region of interest" description="Disordered" evidence="6">
    <location>
        <begin position="800"/>
        <end position="819"/>
    </location>
</feature>
<name>A0ABU9YMV6_9PROT</name>
<feature type="domain" description="Molybdopterin dinucleotide-binding" evidence="8">
    <location>
        <begin position="646"/>
        <end position="774"/>
    </location>
</feature>
<reference evidence="9 10" key="1">
    <citation type="submission" date="2024-03" db="EMBL/GenBank/DDBJ databases">
        <title>High-quality draft genome sequencing of Tistrella sp. BH-R2-4.</title>
        <authorList>
            <person name="Dong C."/>
        </authorList>
    </citation>
    <scope>NUCLEOTIDE SEQUENCE [LARGE SCALE GENOMIC DNA]</scope>
    <source>
        <strain evidence="9 10">BH-R2-4</strain>
    </source>
</reference>
<evidence type="ECO:0000256" key="5">
    <source>
        <dbReference type="ARBA" id="ARBA00023002"/>
    </source>
</evidence>
<evidence type="ECO:0000256" key="1">
    <source>
        <dbReference type="ARBA" id="ARBA00001942"/>
    </source>
</evidence>
<dbReference type="Gene3D" id="3.90.55.10">
    <property type="entry name" value="Dimethylsulfoxide Reductase, domain 3"/>
    <property type="match status" value="1"/>
</dbReference>
<dbReference type="PANTHER" id="PTHR43742">
    <property type="entry name" value="TRIMETHYLAMINE-N-OXIDE REDUCTASE"/>
    <property type="match status" value="1"/>
</dbReference>
<feature type="domain" description="Molybdopterin oxidoreductase" evidence="7">
    <location>
        <begin position="58"/>
        <end position="532"/>
    </location>
</feature>
<evidence type="ECO:0000256" key="6">
    <source>
        <dbReference type="SAM" id="MobiDB-lite"/>
    </source>
</evidence>
<evidence type="ECO:0000256" key="2">
    <source>
        <dbReference type="ARBA" id="ARBA00010312"/>
    </source>
</evidence>
<evidence type="ECO:0000313" key="10">
    <source>
        <dbReference type="Proteomes" id="UP001413721"/>
    </source>
</evidence>
<organism evidence="9 10">
    <name type="scientific">Tistrella arctica</name>
    <dbReference type="NCBI Taxonomy" id="3133430"/>
    <lineage>
        <taxon>Bacteria</taxon>
        <taxon>Pseudomonadati</taxon>
        <taxon>Pseudomonadota</taxon>
        <taxon>Alphaproteobacteria</taxon>
        <taxon>Geminicoccales</taxon>
        <taxon>Geminicoccaceae</taxon>
        <taxon>Tistrella</taxon>
    </lineage>
</organism>
<evidence type="ECO:0000259" key="8">
    <source>
        <dbReference type="Pfam" id="PF01568"/>
    </source>
</evidence>
<dbReference type="PANTHER" id="PTHR43742:SF10">
    <property type="entry name" value="TRIMETHYLAMINE-N-OXIDE REDUCTASE 2"/>
    <property type="match status" value="1"/>
</dbReference>